<reference evidence="1" key="1">
    <citation type="submission" date="2023-06" db="EMBL/GenBank/DDBJ databases">
        <authorList>
            <person name="Kurt Z."/>
        </authorList>
    </citation>
    <scope>NUCLEOTIDE SEQUENCE</scope>
</reference>
<dbReference type="AlphaFoldDB" id="A0AA86Q3P3"/>
<dbReference type="PROSITE" id="PS51450">
    <property type="entry name" value="LRR"/>
    <property type="match status" value="1"/>
</dbReference>
<dbReference type="EMBL" id="CATOUU010000792">
    <property type="protein sequence ID" value="CAI9948967.1"/>
    <property type="molecule type" value="Genomic_DNA"/>
</dbReference>
<organism evidence="1">
    <name type="scientific">Hexamita inflata</name>
    <dbReference type="NCBI Taxonomy" id="28002"/>
    <lineage>
        <taxon>Eukaryota</taxon>
        <taxon>Metamonada</taxon>
        <taxon>Diplomonadida</taxon>
        <taxon>Hexamitidae</taxon>
        <taxon>Hexamitinae</taxon>
        <taxon>Hexamita</taxon>
    </lineage>
</organism>
<dbReference type="InterPro" id="IPR001611">
    <property type="entry name" value="Leu-rich_rpt"/>
</dbReference>
<sequence length="64" mass="7510">MYKIQSFHSALCIQNQARMSLEVVEPLQNLINLKELNLSSNYIKEFSSLQHHPNFDSYVVNKQK</sequence>
<evidence type="ECO:0000313" key="2">
    <source>
        <dbReference type="EMBL" id="CAL6047655.1"/>
    </source>
</evidence>
<proteinExistence type="predicted"/>
<comment type="caution">
    <text evidence="1">The sequence shown here is derived from an EMBL/GenBank/DDBJ whole genome shotgun (WGS) entry which is preliminary data.</text>
</comment>
<accession>A0AA86Q3P3</accession>
<name>A0AA86Q3P3_9EUKA</name>
<dbReference type="Proteomes" id="UP001642409">
    <property type="component" value="Unassembled WGS sequence"/>
</dbReference>
<evidence type="ECO:0000313" key="3">
    <source>
        <dbReference type="Proteomes" id="UP001642409"/>
    </source>
</evidence>
<dbReference type="SUPFAM" id="SSF52075">
    <property type="entry name" value="Outer arm dynein light chain 1"/>
    <property type="match status" value="1"/>
</dbReference>
<dbReference type="EMBL" id="CAXDID020000172">
    <property type="protein sequence ID" value="CAL6047655.1"/>
    <property type="molecule type" value="Genomic_DNA"/>
</dbReference>
<keyword evidence="3" id="KW-1185">Reference proteome</keyword>
<reference evidence="2 3" key="2">
    <citation type="submission" date="2024-07" db="EMBL/GenBank/DDBJ databases">
        <authorList>
            <person name="Akdeniz Z."/>
        </authorList>
    </citation>
    <scope>NUCLEOTIDE SEQUENCE [LARGE SCALE GENOMIC DNA]</scope>
</reference>
<dbReference type="InterPro" id="IPR032675">
    <property type="entry name" value="LRR_dom_sf"/>
</dbReference>
<evidence type="ECO:0000313" key="1">
    <source>
        <dbReference type="EMBL" id="CAI9948967.1"/>
    </source>
</evidence>
<dbReference type="Gene3D" id="3.80.10.10">
    <property type="entry name" value="Ribonuclease Inhibitor"/>
    <property type="match status" value="1"/>
</dbReference>
<protein>
    <submittedName>
        <fullName evidence="1">Leucine-rich repeat domain superfamily</fullName>
    </submittedName>
    <submittedName>
        <fullName evidence="2">Leucine-rich_repeat domain superfamily</fullName>
    </submittedName>
</protein>
<gene>
    <name evidence="1" type="ORF">HINF_LOCUS36612</name>
    <name evidence="2" type="ORF">HINF_LOCUS42312</name>
</gene>